<comment type="catalytic activity">
    <reaction evidence="1">
        <text>O-phospho-L-threonyl-[protein] + H2O = L-threonyl-[protein] + phosphate</text>
        <dbReference type="Rhea" id="RHEA:47004"/>
        <dbReference type="Rhea" id="RHEA-COMP:11060"/>
        <dbReference type="Rhea" id="RHEA-COMP:11605"/>
        <dbReference type="ChEBI" id="CHEBI:15377"/>
        <dbReference type="ChEBI" id="CHEBI:30013"/>
        <dbReference type="ChEBI" id="CHEBI:43474"/>
        <dbReference type="ChEBI" id="CHEBI:61977"/>
        <dbReference type="EC" id="3.1.3.16"/>
    </reaction>
</comment>
<evidence type="ECO:0000256" key="1">
    <source>
        <dbReference type="RuleBase" id="RU004273"/>
    </source>
</evidence>
<dbReference type="WormBase" id="F26B1.5">
    <property type="protein sequence ID" value="CE28005"/>
    <property type="gene ID" value="WBGene00017817"/>
</dbReference>
<organism evidence="4 5">
    <name type="scientific">Caenorhabditis elegans</name>
    <dbReference type="NCBI Taxonomy" id="6239"/>
    <lineage>
        <taxon>Eukaryota</taxon>
        <taxon>Metazoa</taxon>
        <taxon>Ecdysozoa</taxon>
        <taxon>Nematoda</taxon>
        <taxon>Chromadorea</taxon>
        <taxon>Rhabditida</taxon>
        <taxon>Rhabditina</taxon>
        <taxon>Rhabditomorpha</taxon>
        <taxon>Rhabditoidea</taxon>
        <taxon>Rhabditidae</taxon>
        <taxon>Peloderinae</taxon>
        <taxon>Caenorhabditis</taxon>
    </lineage>
</organism>
<accession>P91273</accession>
<dbReference type="InParanoid" id="P91273"/>
<sequence length="383" mass="43552">MADDNITLDIHQFIKSHLFVKNWINYRQHVYEKSDLLLLIGQIMELFKMEKTLATISPPVTIVGDIHGQYPDLVRILNSRISKEEAKQKIVTSYSSNRFVFLGDYVDRGNHSIECICLVFALKVLDLKFVSLLVIMFQIAYPTNFVLLRGNHETKAINFAYGFREELENRLGKKDGFEIWEKFNEVFSFMPLACLVGGRILCMHGGISEKLESLDSIDSIVRPLPEVTDLAQDLLWSDPMDVQTLASISDTPKYAKNIVRGLAHSFNDAAVRDVCRRLNLHLVVRAHQMIPEGFKFNSDRKLLTIFSAPRYMNESDNRGATLQVDVNGQLSISVMRYTKPLRTKALGSDEITRGDHLPDISRKKSNSFIPSTFSSSKSTSLKK</sequence>
<dbReference type="GO" id="GO:0005634">
    <property type="term" value="C:nucleus"/>
    <property type="evidence" value="ECO:0000318"/>
    <property type="project" value="GO_Central"/>
</dbReference>
<dbReference type="InterPro" id="IPR050341">
    <property type="entry name" value="PP1_catalytic_subunit"/>
</dbReference>
<dbReference type="PANTHER" id="PTHR11668:SF450">
    <property type="entry name" value="SERINE_THREONINE-PROTEIN PHOSPHATASE"/>
    <property type="match status" value="1"/>
</dbReference>
<dbReference type="Gene3D" id="3.60.21.10">
    <property type="match status" value="1"/>
</dbReference>
<dbReference type="KEGG" id="cel:CELE_F26B1.5"/>
<evidence type="ECO:0000313" key="4">
    <source>
        <dbReference type="EMBL" id="CCD64197.1"/>
    </source>
</evidence>
<dbReference type="GO" id="GO:0005737">
    <property type="term" value="C:cytoplasm"/>
    <property type="evidence" value="ECO:0000318"/>
    <property type="project" value="GO_Central"/>
</dbReference>
<proteinExistence type="inferred from homology"/>
<dbReference type="STRING" id="6239.F26B1.5.1"/>
<dbReference type="PANTHER" id="PTHR11668">
    <property type="entry name" value="SERINE/THREONINE PROTEIN PHOSPHATASE"/>
    <property type="match status" value="1"/>
</dbReference>
<dbReference type="AlphaFoldDB" id="P91273"/>
<dbReference type="PRINTS" id="PR00114">
    <property type="entry name" value="STPHPHTASE"/>
</dbReference>
<evidence type="ECO:0000256" key="2">
    <source>
        <dbReference type="SAM" id="MobiDB-lite"/>
    </source>
</evidence>
<dbReference type="RefSeq" id="NP_001040654.1">
    <property type="nucleotide sequence ID" value="NM_001047189.1"/>
</dbReference>
<feature type="compositionally biased region" description="Low complexity" evidence="2">
    <location>
        <begin position="366"/>
        <end position="383"/>
    </location>
</feature>
<dbReference type="GeneID" id="172328"/>
<evidence type="ECO:0000259" key="3">
    <source>
        <dbReference type="PROSITE" id="PS00125"/>
    </source>
</evidence>
<dbReference type="Proteomes" id="UP000001940">
    <property type="component" value="Chromosome I"/>
</dbReference>
<dbReference type="SUPFAM" id="SSF56300">
    <property type="entry name" value="Metallo-dependent phosphatases"/>
    <property type="match status" value="1"/>
</dbReference>
<protein>
    <recommendedName>
        <fullName evidence="1">Serine/threonine-protein phosphatase</fullName>
        <ecNumber evidence="1">3.1.3.16</ecNumber>
    </recommendedName>
</protein>
<dbReference type="Pfam" id="PF00149">
    <property type="entry name" value="Metallophos"/>
    <property type="match status" value="1"/>
</dbReference>
<dbReference type="SMART" id="SM00156">
    <property type="entry name" value="PP2Ac"/>
    <property type="match status" value="1"/>
</dbReference>
<dbReference type="HOGENOM" id="CLU_004962_0_0_1"/>
<keyword evidence="5" id="KW-1185">Reference proteome</keyword>
<feature type="domain" description="Serine/threonine specific protein phosphatases" evidence="3">
    <location>
        <begin position="148"/>
        <end position="153"/>
    </location>
</feature>
<dbReference type="EMBL" id="BX284601">
    <property type="protein sequence ID" value="CCD64197.1"/>
    <property type="molecule type" value="Genomic_DNA"/>
</dbReference>
<dbReference type="PIR" id="T30164">
    <property type="entry name" value="T30164"/>
</dbReference>
<dbReference type="PROSITE" id="PS00125">
    <property type="entry name" value="SER_THR_PHOSPHATASE"/>
    <property type="match status" value="1"/>
</dbReference>
<feature type="compositionally biased region" description="Basic and acidic residues" evidence="2">
    <location>
        <begin position="352"/>
        <end position="362"/>
    </location>
</feature>
<evidence type="ECO:0000313" key="6">
    <source>
        <dbReference type="WormBase" id="F26B1.5"/>
    </source>
</evidence>
<keyword evidence="1" id="KW-0378">Hydrolase</keyword>
<dbReference type="PhylomeDB" id="P91273"/>
<dbReference type="FunCoup" id="P91273">
    <property type="interactions" value="131"/>
</dbReference>
<evidence type="ECO:0000313" key="5">
    <source>
        <dbReference type="Proteomes" id="UP000001940"/>
    </source>
</evidence>
<dbReference type="CDD" id="cd00144">
    <property type="entry name" value="MPP_PPP_family"/>
    <property type="match status" value="1"/>
</dbReference>
<dbReference type="FunFam" id="3.60.21.10:FF:000131">
    <property type="entry name" value="Serine/threonine-protein phosphatase"/>
    <property type="match status" value="1"/>
</dbReference>
<dbReference type="InterPro" id="IPR029052">
    <property type="entry name" value="Metallo-depent_PP-like"/>
</dbReference>
<dbReference type="GO" id="GO:0004722">
    <property type="term" value="F:protein serine/threonine phosphatase activity"/>
    <property type="evidence" value="ECO:0000318"/>
    <property type="project" value="GO_Central"/>
</dbReference>
<feature type="region of interest" description="Disordered" evidence="2">
    <location>
        <begin position="352"/>
        <end position="383"/>
    </location>
</feature>
<comment type="similarity">
    <text evidence="1">Belongs to the PPP phosphatase family.</text>
</comment>
<dbReference type="Bgee" id="WBGene00017817">
    <property type="expression patterns" value="Expressed in material anatomical entity and 2 other cell types or tissues"/>
</dbReference>
<dbReference type="CTD" id="172328"/>
<reference evidence="4 5" key="1">
    <citation type="journal article" date="1998" name="Science">
        <title>Genome sequence of the nematode C. elegans: a platform for investigating biology.</title>
        <authorList>
            <consortium name="The C. elegans sequencing consortium"/>
            <person name="Sulson J.E."/>
            <person name="Waterston R."/>
        </authorList>
    </citation>
    <scope>NUCLEOTIDE SEQUENCE [LARGE SCALE GENOMIC DNA]</scope>
    <source>
        <strain evidence="4 5">Bristol N2</strain>
    </source>
</reference>
<dbReference type="SMR" id="P91273"/>
<dbReference type="InterPro" id="IPR004843">
    <property type="entry name" value="Calcineurin-like_PHP"/>
</dbReference>
<dbReference type="AGR" id="WB:WBGene00017817"/>
<dbReference type="InterPro" id="IPR006186">
    <property type="entry name" value="Ser/Thr-sp_prot-phosphatase"/>
</dbReference>
<dbReference type="PaxDb" id="6239-F26B1.5"/>
<gene>
    <name evidence="4" type="ORF">CELE_F26B1.5</name>
    <name evidence="4 6" type="ORF">F26B1.5</name>
</gene>
<dbReference type="UCSC" id="F26B1.5">
    <property type="organism name" value="c. elegans"/>
</dbReference>
<dbReference type="EC" id="3.1.3.16" evidence="1"/>
<dbReference type="OrthoDB" id="5840512at2759"/>
<dbReference type="OMA" id="GATHYHK"/>
<name>P91273_CAEEL</name>
<dbReference type="eggNOG" id="KOG0374">
    <property type="taxonomic scope" value="Eukaryota"/>
</dbReference>